<dbReference type="Pfam" id="PF04326">
    <property type="entry name" value="SLFN_AlbA_2"/>
    <property type="match status" value="1"/>
</dbReference>
<evidence type="ECO:0000313" key="2">
    <source>
        <dbReference type="EMBL" id="RMX58146.1"/>
    </source>
</evidence>
<dbReference type="PANTHER" id="PTHR12155:SF41">
    <property type="entry name" value="SCHLAFEN ALBA-2 DOMAIN-CONTAINING PROTEIN"/>
    <property type="match status" value="1"/>
</dbReference>
<protein>
    <recommendedName>
        <fullName evidence="1">Schlafen AlbA-2 domain-containing protein</fullName>
    </recommendedName>
</protein>
<dbReference type="Proteomes" id="UP000275408">
    <property type="component" value="Unassembled WGS sequence"/>
</dbReference>
<dbReference type="InterPro" id="IPR029684">
    <property type="entry name" value="Schlafen"/>
</dbReference>
<dbReference type="AlphaFoldDB" id="A0A3M6UWR7"/>
<gene>
    <name evidence="2" type="ORF">pdam_00000207</name>
</gene>
<comment type="caution">
    <text evidence="2">The sequence shown here is derived from an EMBL/GenBank/DDBJ whole genome shotgun (WGS) entry which is preliminary data.</text>
</comment>
<dbReference type="InterPro" id="IPR007421">
    <property type="entry name" value="Schlafen_AlbA_2_dom"/>
</dbReference>
<evidence type="ECO:0000259" key="1">
    <source>
        <dbReference type="Pfam" id="PF04326"/>
    </source>
</evidence>
<reference evidence="2 3" key="1">
    <citation type="journal article" date="2018" name="Sci. Rep.">
        <title>Comparative analysis of the Pocillopora damicornis genome highlights role of immune system in coral evolution.</title>
        <authorList>
            <person name="Cunning R."/>
            <person name="Bay R.A."/>
            <person name="Gillette P."/>
            <person name="Baker A.C."/>
            <person name="Traylor-Knowles N."/>
        </authorList>
    </citation>
    <scope>NUCLEOTIDE SEQUENCE [LARGE SCALE GENOMIC DNA]</scope>
    <source>
        <strain evidence="2">RSMAS</strain>
        <tissue evidence="2">Whole animal</tissue>
    </source>
</reference>
<organism evidence="2 3">
    <name type="scientific">Pocillopora damicornis</name>
    <name type="common">Cauliflower coral</name>
    <name type="synonym">Millepora damicornis</name>
    <dbReference type="NCBI Taxonomy" id="46731"/>
    <lineage>
        <taxon>Eukaryota</taxon>
        <taxon>Metazoa</taxon>
        <taxon>Cnidaria</taxon>
        <taxon>Anthozoa</taxon>
        <taxon>Hexacorallia</taxon>
        <taxon>Scleractinia</taxon>
        <taxon>Astrocoeniina</taxon>
        <taxon>Pocilloporidae</taxon>
        <taxon>Pocillopora</taxon>
    </lineage>
</organism>
<dbReference type="Gene3D" id="3.30.950.30">
    <property type="entry name" value="Schlafen, AAA domain"/>
    <property type="match status" value="1"/>
</dbReference>
<dbReference type="EMBL" id="RCHS01000537">
    <property type="protein sequence ID" value="RMX58146.1"/>
    <property type="molecule type" value="Genomic_DNA"/>
</dbReference>
<accession>A0A3M6UWR7</accession>
<sequence>MKQSEESCEGKKSSLAPLSHFQCWLTQQLHSYRPDLAENYLRLEVQLALKKFKKSQCEDLLKATCALLNSGGGVLEMKISDYSQLEKGTFWPKLDKFWQTFENSLEPVLEPLCYPDLIDRVVKEDVVFLFIKAADCLISIGCKLYVAGDARVHRASFTKTLELLEDRPECKIPLEELPPLPETFASEQVLDFHETKKEQFKNYTPEKKTTQMKLLNKKDEIKKQISAFANVLGGIILFGISNNGIVDGLKIDSDEQSVEEVEQQIESIIGEMKWCYTPQKLVHWNVNF</sequence>
<dbReference type="OrthoDB" id="5954683at2759"/>
<feature type="domain" description="Schlafen AlbA-2" evidence="1">
    <location>
        <begin position="199"/>
        <end position="267"/>
    </location>
</feature>
<dbReference type="PANTHER" id="PTHR12155">
    <property type="entry name" value="SCHLAFEN"/>
    <property type="match status" value="1"/>
</dbReference>
<proteinExistence type="predicted"/>
<dbReference type="InterPro" id="IPR038461">
    <property type="entry name" value="Schlafen_AlbA_2_dom_sf"/>
</dbReference>
<keyword evidence="3" id="KW-1185">Reference proteome</keyword>
<name>A0A3M6UWR7_POCDA</name>
<evidence type="ECO:0000313" key="3">
    <source>
        <dbReference type="Proteomes" id="UP000275408"/>
    </source>
</evidence>